<reference evidence="2" key="1">
    <citation type="submission" date="2021-09" db="EMBL/GenBank/DDBJ databases">
        <authorList>
            <consortium name="AG Swart"/>
            <person name="Singh M."/>
            <person name="Singh A."/>
            <person name="Seah K."/>
            <person name="Emmerich C."/>
        </authorList>
    </citation>
    <scope>NUCLEOTIDE SEQUENCE</scope>
    <source>
        <strain evidence="2">ATCC30299</strain>
    </source>
</reference>
<organism evidence="2 3">
    <name type="scientific">Blepharisma stoltei</name>
    <dbReference type="NCBI Taxonomy" id="1481888"/>
    <lineage>
        <taxon>Eukaryota</taxon>
        <taxon>Sar</taxon>
        <taxon>Alveolata</taxon>
        <taxon>Ciliophora</taxon>
        <taxon>Postciliodesmatophora</taxon>
        <taxon>Heterotrichea</taxon>
        <taxon>Heterotrichida</taxon>
        <taxon>Blepharismidae</taxon>
        <taxon>Blepharisma</taxon>
    </lineage>
</organism>
<dbReference type="GO" id="GO:0019825">
    <property type="term" value="F:oxygen binding"/>
    <property type="evidence" value="ECO:0007669"/>
    <property type="project" value="InterPro"/>
</dbReference>
<dbReference type="Gene3D" id="1.10.490.10">
    <property type="entry name" value="Globins"/>
    <property type="match status" value="1"/>
</dbReference>
<evidence type="ECO:0000313" key="3">
    <source>
        <dbReference type="Proteomes" id="UP001162131"/>
    </source>
</evidence>
<accession>A0AAU9K9D4</accession>
<gene>
    <name evidence="2" type="ORF">BSTOLATCC_MIC61183</name>
</gene>
<keyword evidence="3" id="KW-1185">Reference proteome</keyword>
<dbReference type="Proteomes" id="UP001162131">
    <property type="component" value="Unassembled WGS sequence"/>
</dbReference>
<dbReference type="AlphaFoldDB" id="A0AAU9K9D4"/>
<protein>
    <submittedName>
        <fullName evidence="2">Uncharacterized protein</fullName>
    </submittedName>
</protein>
<sequence>MADTKLMASVSESSLSRRSMRLSIDANLRHLEYSPMKRAHVVLPKISNSQQLSLFKLLALHANSSLLNINVPTTLIRIEDSNYPFLVQSNKNGTVMSRLCLDQEFFLLSPEKISQDIPLYCYKIPNTDTVFLYSKESAEEVWRQSTEPVCMMQHFTACQTKNAAITRVYWKIGSKSQHFVIINRENPKCNSSVNMKKTQTPVANRKKRSLTMVGDFKWSDLISKTSKSINNPFNVNPLAKTTKKKKFSRMMAIDTNENRLLGLLESPKGLDSLPSNEDGSNPIVNTKAPDSFFVIEDSTKVIEIESMVQQIIAFLNGNYFKGSELKEIIIDFIQDRKKKWVFLDCREYSAFSRSPSDSLIKKRTELEPLSKRRTMSFGGTQKIVNPEPILIGDIPVDDQRETTDEDKSKPASESPKLYRRSQNVIENEFMERFNKVNQKLDNIIKLQPQNVRTMNLKEQSIKAYQNRYSLNQNVETNESEQEFSEVSKSQCPYKSAEANSLWNDKSNEYINRCFLDIIGKIDEMNMNTELLRVKRRNLIRKYGGEEFWYQFINQLYDQVMSHESLKKYFKNTNFVMIIGGMLKLFNGCATLEFRRKIKAAHEFLGISERDFFLYSTIFEDTLKAFKIEPEDRQSIMNQIKSMKCLICRQSFP</sequence>
<dbReference type="InterPro" id="IPR009050">
    <property type="entry name" value="Globin-like_sf"/>
</dbReference>
<proteinExistence type="predicted"/>
<evidence type="ECO:0000313" key="2">
    <source>
        <dbReference type="EMBL" id="CAG9334571.1"/>
    </source>
</evidence>
<dbReference type="GO" id="GO:0020037">
    <property type="term" value="F:heme binding"/>
    <property type="evidence" value="ECO:0007669"/>
    <property type="project" value="InterPro"/>
</dbReference>
<evidence type="ECO:0000256" key="1">
    <source>
        <dbReference type="SAM" id="MobiDB-lite"/>
    </source>
</evidence>
<dbReference type="InterPro" id="IPR012292">
    <property type="entry name" value="Globin/Proto"/>
</dbReference>
<feature type="compositionally biased region" description="Basic and acidic residues" evidence="1">
    <location>
        <begin position="397"/>
        <end position="410"/>
    </location>
</feature>
<feature type="region of interest" description="Disordered" evidence="1">
    <location>
        <begin position="394"/>
        <end position="420"/>
    </location>
</feature>
<name>A0AAU9K9D4_9CILI</name>
<comment type="caution">
    <text evidence="2">The sequence shown here is derived from an EMBL/GenBank/DDBJ whole genome shotgun (WGS) entry which is preliminary data.</text>
</comment>
<dbReference type="SUPFAM" id="SSF46458">
    <property type="entry name" value="Globin-like"/>
    <property type="match status" value="1"/>
</dbReference>
<dbReference type="EMBL" id="CAJZBQ010000058">
    <property type="protein sequence ID" value="CAG9334571.1"/>
    <property type="molecule type" value="Genomic_DNA"/>
</dbReference>